<comment type="similarity">
    <text evidence="1 6">Belongs to the sigma-70 factor family. ECF subfamily.</text>
</comment>
<comment type="caution">
    <text evidence="9">The sequence shown here is derived from an EMBL/GenBank/DDBJ whole genome shotgun (WGS) entry which is preliminary data.</text>
</comment>
<sequence>MTERSDEQLIGDYLKGDKQALEFLIKRYLKPIYGFICRYLGGLPEAEDVTQDVFVRAWRHLKKFNRRKSFRTWLFAIAKNAAFDWLKKKKHFNFSDFTDEAGNNMLEETLIDPEPLPSELMERADVGQILEKALKQLPLSYQTVLILHYNEHFTLSEIAEILGEPKNTVKSRHRRGLIILRKILTAES</sequence>
<evidence type="ECO:0000256" key="3">
    <source>
        <dbReference type="ARBA" id="ARBA00023082"/>
    </source>
</evidence>
<dbReference type="InterPro" id="IPR013325">
    <property type="entry name" value="RNA_pol_sigma_r2"/>
</dbReference>
<protein>
    <recommendedName>
        <fullName evidence="6">RNA polymerase sigma factor</fullName>
    </recommendedName>
</protein>
<proteinExistence type="inferred from homology"/>
<feature type="domain" description="RNA polymerase sigma factor 70 region 4 type 2" evidence="8">
    <location>
        <begin position="128"/>
        <end position="177"/>
    </location>
</feature>
<keyword evidence="3 6" id="KW-0731">Sigma factor</keyword>
<evidence type="ECO:0000259" key="7">
    <source>
        <dbReference type="Pfam" id="PF04542"/>
    </source>
</evidence>
<gene>
    <name evidence="9" type="ORF">A3H55_03035</name>
</gene>
<dbReference type="SUPFAM" id="SSF88946">
    <property type="entry name" value="Sigma2 domain of RNA polymerase sigma factors"/>
    <property type="match status" value="1"/>
</dbReference>
<dbReference type="PANTHER" id="PTHR43133">
    <property type="entry name" value="RNA POLYMERASE ECF-TYPE SIGMA FACTO"/>
    <property type="match status" value="1"/>
</dbReference>
<dbReference type="Pfam" id="PF08281">
    <property type="entry name" value="Sigma70_r4_2"/>
    <property type="match status" value="1"/>
</dbReference>
<dbReference type="InterPro" id="IPR007627">
    <property type="entry name" value="RNA_pol_sigma70_r2"/>
</dbReference>
<keyword evidence="5 6" id="KW-0804">Transcription</keyword>
<dbReference type="PROSITE" id="PS01063">
    <property type="entry name" value="SIGMA70_ECF"/>
    <property type="match status" value="1"/>
</dbReference>
<dbReference type="Proteomes" id="UP000177998">
    <property type="component" value="Unassembled WGS sequence"/>
</dbReference>
<keyword evidence="4 6" id="KW-0238">DNA-binding</keyword>
<organism evidence="9 10">
    <name type="scientific">Candidatus Kuenenbacteria bacterium RIFCSPLOWO2_02_FULL_42_16</name>
    <dbReference type="NCBI Taxonomy" id="1798564"/>
    <lineage>
        <taxon>Bacteria</taxon>
        <taxon>Candidatus Kueneniibacteriota</taxon>
    </lineage>
</organism>
<evidence type="ECO:0000256" key="1">
    <source>
        <dbReference type="ARBA" id="ARBA00010641"/>
    </source>
</evidence>
<evidence type="ECO:0000256" key="6">
    <source>
        <dbReference type="RuleBase" id="RU000716"/>
    </source>
</evidence>
<dbReference type="SUPFAM" id="SSF88659">
    <property type="entry name" value="Sigma3 and sigma4 domains of RNA polymerase sigma factors"/>
    <property type="match status" value="1"/>
</dbReference>
<dbReference type="Pfam" id="PF04542">
    <property type="entry name" value="Sigma70_r2"/>
    <property type="match status" value="1"/>
</dbReference>
<dbReference type="NCBIfam" id="TIGR02937">
    <property type="entry name" value="sigma70-ECF"/>
    <property type="match status" value="1"/>
</dbReference>
<dbReference type="EMBL" id="MFMZ01000041">
    <property type="protein sequence ID" value="OGG90522.1"/>
    <property type="molecule type" value="Genomic_DNA"/>
</dbReference>
<reference evidence="9 10" key="1">
    <citation type="journal article" date="2016" name="Nat. Commun.">
        <title>Thousands of microbial genomes shed light on interconnected biogeochemical processes in an aquifer system.</title>
        <authorList>
            <person name="Anantharaman K."/>
            <person name="Brown C.T."/>
            <person name="Hug L.A."/>
            <person name="Sharon I."/>
            <person name="Castelle C.J."/>
            <person name="Probst A.J."/>
            <person name="Thomas B.C."/>
            <person name="Singh A."/>
            <person name="Wilkins M.J."/>
            <person name="Karaoz U."/>
            <person name="Brodie E.L."/>
            <person name="Williams K.H."/>
            <person name="Hubbard S.S."/>
            <person name="Banfield J.F."/>
        </authorList>
    </citation>
    <scope>NUCLEOTIDE SEQUENCE [LARGE SCALE GENOMIC DNA]</scope>
</reference>
<evidence type="ECO:0000256" key="2">
    <source>
        <dbReference type="ARBA" id="ARBA00023015"/>
    </source>
</evidence>
<evidence type="ECO:0000256" key="5">
    <source>
        <dbReference type="ARBA" id="ARBA00023163"/>
    </source>
</evidence>
<dbReference type="AlphaFoldDB" id="A0A1F6FXG1"/>
<evidence type="ECO:0000313" key="9">
    <source>
        <dbReference type="EMBL" id="OGG90522.1"/>
    </source>
</evidence>
<dbReference type="STRING" id="1798564.A3H55_03035"/>
<dbReference type="InterPro" id="IPR000838">
    <property type="entry name" value="RNA_pol_sigma70_ECF_CS"/>
</dbReference>
<dbReference type="CDD" id="cd06171">
    <property type="entry name" value="Sigma70_r4"/>
    <property type="match status" value="1"/>
</dbReference>
<dbReference type="GO" id="GO:0006352">
    <property type="term" value="P:DNA-templated transcription initiation"/>
    <property type="evidence" value="ECO:0007669"/>
    <property type="project" value="InterPro"/>
</dbReference>
<evidence type="ECO:0000313" key="10">
    <source>
        <dbReference type="Proteomes" id="UP000177998"/>
    </source>
</evidence>
<dbReference type="Gene3D" id="1.10.10.10">
    <property type="entry name" value="Winged helix-like DNA-binding domain superfamily/Winged helix DNA-binding domain"/>
    <property type="match status" value="1"/>
</dbReference>
<dbReference type="Gene3D" id="1.10.1740.10">
    <property type="match status" value="1"/>
</dbReference>
<dbReference type="InterPro" id="IPR014284">
    <property type="entry name" value="RNA_pol_sigma-70_dom"/>
</dbReference>
<dbReference type="InterPro" id="IPR013249">
    <property type="entry name" value="RNA_pol_sigma70_r4_t2"/>
</dbReference>
<dbReference type="PANTHER" id="PTHR43133:SF8">
    <property type="entry name" value="RNA POLYMERASE SIGMA FACTOR HI_1459-RELATED"/>
    <property type="match status" value="1"/>
</dbReference>
<dbReference type="InterPro" id="IPR036388">
    <property type="entry name" value="WH-like_DNA-bd_sf"/>
</dbReference>
<dbReference type="InterPro" id="IPR039425">
    <property type="entry name" value="RNA_pol_sigma-70-like"/>
</dbReference>
<keyword evidence="2 6" id="KW-0805">Transcription regulation</keyword>
<name>A0A1F6FXG1_9BACT</name>
<evidence type="ECO:0000256" key="4">
    <source>
        <dbReference type="ARBA" id="ARBA00023125"/>
    </source>
</evidence>
<accession>A0A1F6FXG1</accession>
<dbReference type="GO" id="GO:0016987">
    <property type="term" value="F:sigma factor activity"/>
    <property type="evidence" value="ECO:0007669"/>
    <property type="project" value="UniProtKB-KW"/>
</dbReference>
<dbReference type="GO" id="GO:0003677">
    <property type="term" value="F:DNA binding"/>
    <property type="evidence" value="ECO:0007669"/>
    <property type="project" value="UniProtKB-KW"/>
</dbReference>
<feature type="domain" description="RNA polymerase sigma-70 region 2" evidence="7">
    <location>
        <begin position="24"/>
        <end position="90"/>
    </location>
</feature>
<dbReference type="InterPro" id="IPR013324">
    <property type="entry name" value="RNA_pol_sigma_r3/r4-like"/>
</dbReference>
<evidence type="ECO:0000259" key="8">
    <source>
        <dbReference type="Pfam" id="PF08281"/>
    </source>
</evidence>